<accession>A0ABC8QSD1</accession>
<dbReference type="Proteomes" id="UP001642360">
    <property type="component" value="Unassembled WGS sequence"/>
</dbReference>
<proteinExistence type="predicted"/>
<reference evidence="1 2" key="1">
    <citation type="submission" date="2024-02" db="EMBL/GenBank/DDBJ databases">
        <authorList>
            <person name="Vignale AGUSTIN F."/>
            <person name="Sosa J E."/>
            <person name="Modenutti C."/>
        </authorList>
    </citation>
    <scope>NUCLEOTIDE SEQUENCE [LARGE SCALE GENOMIC DNA]</scope>
</reference>
<protein>
    <submittedName>
        <fullName evidence="1">Uncharacterized protein</fullName>
    </submittedName>
</protein>
<evidence type="ECO:0000313" key="1">
    <source>
        <dbReference type="EMBL" id="CAK9134417.1"/>
    </source>
</evidence>
<dbReference type="EMBL" id="CAUOFW020000447">
    <property type="protein sequence ID" value="CAK9134417.1"/>
    <property type="molecule type" value="Genomic_DNA"/>
</dbReference>
<gene>
    <name evidence="1" type="ORF">ILEXP_LOCUS1347</name>
</gene>
<organism evidence="1 2">
    <name type="scientific">Ilex paraguariensis</name>
    <name type="common">yerba mate</name>
    <dbReference type="NCBI Taxonomy" id="185542"/>
    <lineage>
        <taxon>Eukaryota</taxon>
        <taxon>Viridiplantae</taxon>
        <taxon>Streptophyta</taxon>
        <taxon>Embryophyta</taxon>
        <taxon>Tracheophyta</taxon>
        <taxon>Spermatophyta</taxon>
        <taxon>Magnoliopsida</taxon>
        <taxon>eudicotyledons</taxon>
        <taxon>Gunneridae</taxon>
        <taxon>Pentapetalae</taxon>
        <taxon>asterids</taxon>
        <taxon>campanulids</taxon>
        <taxon>Aquifoliales</taxon>
        <taxon>Aquifoliaceae</taxon>
        <taxon>Ilex</taxon>
    </lineage>
</organism>
<keyword evidence="2" id="KW-1185">Reference proteome</keyword>
<comment type="caution">
    <text evidence="1">The sequence shown here is derived from an EMBL/GenBank/DDBJ whole genome shotgun (WGS) entry which is preliminary data.</text>
</comment>
<sequence length="65" mass="7401">MYESLCAWTVDCRPSSLQVVVLAEEPLPKLALDELCKLVHNNIRGAITNEKKIQAQLASLKKWHR</sequence>
<evidence type="ECO:0000313" key="2">
    <source>
        <dbReference type="Proteomes" id="UP001642360"/>
    </source>
</evidence>
<name>A0ABC8QSD1_9AQUA</name>
<dbReference type="AlphaFoldDB" id="A0ABC8QSD1"/>